<feature type="domain" description="DUF2090" evidence="2">
    <location>
        <begin position="11"/>
        <end position="301"/>
    </location>
</feature>
<keyword evidence="1" id="KW-0456">Lyase</keyword>
<gene>
    <name evidence="3" type="ORF">A2722_01630</name>
</gene>
<reference evidence="3 4" key="1">
    <citation type="journal article" date="2016" name="Nat. Commun.">
        <title>Thousands of microbial genomes shed light on interconnected biogeochemical processes in an aquifer system.</title>
        <authorList>
            <person name="Anantharaman K."/>
            <person name="Brown C.T."/>
            <person name="Hug L.A."/>
            <person name="Sharon I."/>
            <person name="Castelle C.J."/>
            <person name="Probst A.J."/>
            <person name="Thomas B.C."/>
            <person name="Singh A."/>
            <person name="Wilkins M.J."/>
            <person name="Karaoz U."/>
            <person name="Brodie E.L."/>
            <person name="Williams K.H."/>
            <person name="Hubbard S.S."/>
            <person name="Banfield J.F."/>
        </authorList>
    </citation>
    <scope>NUCLEOTIDE SEQUENCE [LARGE SCALE GENOMIC DNA]</scope>
</reference>
<dbReference type="InterPro" id="IPR018659">
    <property type="entry name" value="DUF2090"/>
</dbReference>
<comment type="caution">
    <text evidence="3">The sequence shown here is derived from an EMBL/GenBank/DDBJ whole genome shotgun (WGS) entry which is preliminary data.</text>
</comment>
<sequence>MIDKQTLGYTKPLYILAFDQRSSFSKEIFGISSEVNEQEKQEIASYKRIIYEAFENALALGVPVEHAAFLCDEEFGDAILRDAGQKRYTFLLATERSGQREFDLNYGEEFAAHIEKYKPTFVKVLVRYNPEDDIALNKRQCEKMKLVSDYAHEHGYKFLIEALIPPTPNQMKEAGGESKRFDVETRPRLVKQTIKEIQDAGIEVDVWKIEGLEKREEYQSVVAQARAGGRERVSIVILGRHAPDRQVEHWLLAGRGVEGVIGFAIGRTIFWDPLVAVKKASMTPADAVVAMARKYLHFYRVFTGEKEKISF</sequence>
<protein>
    <recommendedName>
        <fullName evidence="2">DUF2090 domain-containing protein</fullName>
    </recommendedName>
</protein>
<evidence type="ECO:0000256" key="1">
    <source>
        <dbReference type="ARBA" id="ARBA00023239"/>
    </source>
</evidence>
<accession>A0A1F5PE72</accession>
<dbReference type="SUPFAM" id="SSF51569">
    <property type="entry name" value="Aldolase"/>
    <property type="match status" value="1"/>
</dbReference>
<dbReference type="PANTHER" id="PTHR39340:SF1">
    <property type="entry name" value="SULFOFRUCTOSEPHOSPHATE ALDOLASE"/>
    <property type="match status" value="1"/>
</dbReference>
<dbReference type="GO" id="GO:1902777">
    <property type="term" value="P:6-sulfoquinovose(1-) catabolic process"/>
    <property type="evidence" value="ECO:0007669"/>
    <property type="project" value="TreeGrafter"/>
</dbReference>
<organism evidence="3 4">
    <name type="scientific">Candidatus Doudnabacteria bacterium RIFCSPHIGHO2_01_FULL_50_11</name>
    <dbReference type="NCBI Taxonomy" id="1817828"/>
    <lineage>
        <taxon>Bacteria</taxon>
        <taxon>Candidatus Doudnaibacteriota</taxon>
    </lineage>
</organism>
<dbReference type="STRING" id="1817828.A2722_01630"/>
<dbReference type="GO" id="GO:0061595">
    <property type="term" value="F:6-deoxy-6-sulfofructose-1-phosphate aldolase activity"/>
    <property type="evidence" value="ECO:0007669"/>
    <property type="project" value="TreeGrafter"/>
</dbReference>
<evidence type="ECO:0000313" key="4">
    <source>
        <dbReference type="Proteomes" id="UP000178377"/>
    </source>
</evidence>
<dbReference type="InterPro" id="IPR013785">
    <property type="entry name" value="Aldolase_TIM"/>
</dbReference>
<dbReference type="Proteomes" id="UP000178377">
    <property type="component" value="Unassembled WGS sequence"/>
</dbReference>
<dbReference type="PANTHER" id="PTHR39340">
    <property type="entry name" value="SULFOFRUCTOSEPHOSPHATE ALDOLASE"/>
    <property type="match status" value="1"/>
</dbReference>
<name>A0A1F5PE72_9BACT</name>
<dbReference type="AlphaFoldDB" id="A0A1F5PE72"/>
<dbReference type="InterPro" id="IPR050552">
    <property type="entry name" value="LacD_aldolase"/>
</dbReference>
<evidence type="ECO:0000313" key="3">
    <source>
        <dbReference type="EMBL" id="OGE88237.1"/>
    </source>
</evidence>
<dbReference type="Gene3D" id="3.20.20.70">
    <property type="entry name" value="Aldolase class I"/>
    <property type="match status" value="1"/>
</dbReference>
<dbReference type="EMBL" id="MFEO01000035">
    <property type="protein sequence ID" value="OGE88237.1"/>
    <property type="molecule type" value="Genomic_DNA"/>
</dbReference>
<proteinExistence type="predicted"/>
<evidence type="ECO:0000259" key="2">
    <source>
        <dbReference type="Pfam" id="PF09863"/>
    </source>
</evidence>
<dbReference type="Pfam" id="PF09863">
    <property type="entry name" value="DUF2090"/>
    <property type="match status" value="1"/>
</dbReference>